<evidence type="ECO:0000313" key="3">
    <source>
        <dbReference type="Proteomes" id="UP000252585"/>
    </source>
</evidence>
<accession>A0A368Y812</accession>
<dbReference type="Pfam" id="PF08378">
    <property type="entry name" value="NERD"/>
    <property type="match status" value="1"/>
</dbReference>
<proteinExistence type="predicted"/>
<sequence length="281" mass="32774">MGLFSNLFKGKEKVVKKVEKKASKPKKKHNQHIATRKGEIGEHKIDVQLSQFPKEYKYLNDLMIENKKAKSKYSQIDHLLITPYGIFVIETKNYQGTIYGGKDRKTWSVNGKFKMMNPFIQNYGHIEALKNITEKKFHSTFISVVSFTKRSTFKIDEVDLRKISSDQLLVYDIELSDFINRKINVLKLQHEEPVLTSVEMESLFQKYKSENIEDKLIRESHVNSLKAQKKEPPVTKNEKSDATCSICKKVVSEKVKTYCLSNKKFAGKVYCYDHQRQTKVY</sequence>
<evidence type="ECO:0000259" key="1">
    <source>
        <dbReference type="PROSITE" id="PS50965"/>
    </source>
</evidence>
<evidence type="ECO:0000313" key="2">
    <source>
        <dbReference type="EMBL" id="RCW74967.1"/>
    </source>
</evidence>
<dbReference type="OrthoDB" id="5782056at2"/>
<dbReference type="PROSITE" id="PS50965">
    <property type="entry name" value="NERD"/>
    <property type="match status" value="1"/>
</dbReference>
<protein>
    <submittedName>
        <fullName evidence="2">Nuclease-like protein</fullName>
    </submittedName>
</protein>
<dbReference type="RefSeq" id="WP_114352066.1">
    <property type="nucleotide sequence ID" value="NZ_QPJJ01000003.1"/>
</dbReference>
<keyword evidence="3" id="KW-1185">Reference proteome</keyword>
<comment type="caution">
    <text evidence="2">The sequence shown here is derived from an EMBL/GenBank/DDBJ whole genome shotgun (WGS) entry which is preliminary data.</text>
</comment>
<feature type="domain" description="NERD" evidence="1">
    <location>
        <begin position="37"/>
        <end position="152"/>
    </location>
</feature>
<gene>
    <name evidence="2" type="ORF">DFR57_103264</name>
</gene>
<dbReference type="InterPro" id="IPR011528">
    <property type="entry name" value="NERD"/>
</dbReference>
<reference evidence="2 3" key="1">
    <citation type="submission" date="2018-07" db="EMBL/GenBank/DDBJ databases">
        <title>Genomic Encyclopedia of Type Strains, Phase IV (KMG-IV): sequencing the most valuable type-strain genomes for metagenomic binning, comparative biology and taxonomic classification.</title>
        <authorList>
            <person name="Goeker M."/>
        </authorList>
    </citation>
    <scope>NUCLEOTIDE SEQUENCE [LARGE SCALE GENOMIC DNA]</scope>
    <source>
        <strain evidence="2 3">DSM 27696</strain>
    </source>
</reference>
<dbReference type="AlphaFoldDB" id="A0A368Y812"/>
<organism evidence="2 3">
    <name type="scientific">Saliterribacillus persicus</name>
    <dbReference type="NCBI Taxonomy" id="930114"/>
    <lineage>
        <taxon>Bacteria</taxon>
        <taxon>Bacillati</taxon>
        <taxon>Bacillota</taxon>
        <taxon>Bacilli</taxon>
        <taxon>Bacillales</taxon>
        <taxon>Bacillaceae</taxon>
        <taxon>Saliterribacillus</taxon>
    </lineage>
</organism>
<dbReference type="EMBL" id="QPJJ01000003">
    <property type="protein sequence ID" value="RCW74967.1"/>
    <property type="molecule type" value="Genomic_DNA"/>
</dbReference>
<dbReference type="Proteomes" id="UP000252585">
    <property type="component" value="Unassembled WGS sequence"/>
</dbReference>
<name>A0A368Y812_9BACI</name>